<keyword evidence="2" id="KW-0963">Cytoplasm</keyword>
<dbReference type="SUPFAM" id="SSF47912">
    <property type="entry name" value="Wiscott-Aldrich syndrome protein, WASP, C-terminal domain"/>
    <property type="match status" value="1"/>
</dbReference>
<organism evidence="6 7">
    <name type="scientific">Kipferlia bialata</name>
    <dbReference type="NCBI Taxonomy" id="797122"/>
    <lineage>
        <taxon>Eukaryota</taxon>
        <taxon>Metamonada</taxon>
        <taxon>Carpediemonas-like organisms</taxon>
        <taxon>Kipferlia</taxon>
    </lineage>
</organism>
<reference evidence="6 7" key="1">
    <citation type="journal article" date="2018" name="PLoS ONE">
        <title>The draft genome of Kipferlia bialata reveals reductive genome evolution in fornicate parasites.</title>
        <authorList>
            <person name="Tanifuji G."/>
            <person name="Takabayashi S."/>
            <person name="Kume K."/>
            <person name="Takagi M."/>
            <person name="Nakayama T."/>
            <person name="Kamikawa R."/>
            <person name="Inagaki Y."/>
            <person name="Hashimoto T."/>
        </authorList>
    </citation>
    <scope>NUCLEOTIDE SEQUENCE [LARGE SCALE GENOMIC DNA]</scope>
    <source>
        <strain evidence="6">NY0173</strain>
    </source>
</reference>
<protein>
    <recommendedName>
        <fullName evidence="5">CRIB domain-containing protein</fullName>
    </recommendedName>
</protein>
<feature type="domain" description="CRIB" evidence="5">
    <location>
        <begin position="113"/>
        <end position="170"/>
    </location>
</feature>
<evidence type="ECO:0000313" key="6">
    <source>
        <dbReference type="EMBL" id="GIQ81402.1"/>
    </source>
</evidence>
<keyword evidence="3" id="KW-0597">Phosphoprotein</keyword>
<dbReference type="SUPFAM" id="SSF50729">
    <property type="entry name" value="PH domain-like"/>
    <property type="match status" value="1"/>
</dbReference>
<dbReference type="Pfam" id="PF00786">
    <property type="entry name" value="PBD"/>
    <property type="match status" value="1"/>
</dbReference>
<name>A0A9K3GG21_9EUKA</name>
<dbReference type="InterPro" id="IPR011993">
    <property type="entry name" value="PH-like_dom_sf"/>
</dbReference>
<keyword evidence="4" id="KW-0206">Cytoskeleton</keyword>
<dbReference type="OrthoDB" id="8963340at2759"/>
<evidence type="ECO:0000256" key="2">
    <source>
        <dbReference type="ARBA" id="ARBA00022490"/>
    </source>
</evidence>
<evidence type="ECO:0000313" key="7">
    <source>
        <dbReference type="Proteomes" id="UP000265618"/>
    </source>
</evidence>
<comment type="caution">
    <text evidence="6">The sequence shown here is derived from an EMBL/GenBank/DDBJ whole genome shotgun (WGS) entry which is preliminary data.</text>
</comment>
<proteinExistence type="predicted"/>
<comment type="subcellular location">
    <subcellularLocation>
        <location evidence="1">Cytoplasm</location>
        <location evidence="1">Cytoskeleton</location>
    </subcellularLocation>
</comment>
<evidence type="ECO:0000256" key="4">
    <source>
        <dbReference type="ARBA" id="ARBA00023212"/>
    </source>
</evidence>
<dbReference type="GO" id="GO:0007015">
    <property type="term" value="P:actin filament organization"/>
    <property type="evidence" value="ECO:0007669"/>
    <property type="project" value="InterPro"/>
</dbReference>
<keyword evidence="7" id="KW-1185">Reference proteome</keyword>
<dbReference type="EMBL" id="BDIP01000383">
    <property type="protein sequence ID" value="GIQ81402.1"/>
    <property type="molecule type" value="Genomic_DNA"/>
</dbReference>
<dbReference type="InterPro" id="IPR011026">
    <property type="entry name" value="WAS_C"/>
</dbReference>
<evidence type="ECO:0000256" key="1">
    <source>
        <dbReference type="ARBA" id="ARBA00004245"/>
    </source>
</evidence>
<evidence type="ECO:0000259" key="5">
    <source>
        <dbReference type="Pfam" id="PF00786"/>
    </source>
</evidence>
<gene>
    <name evidence="6" type="ORF">KIPB_002355</name>
</gene>
<sequence length="176" mass="19960">MTFHADRTNMVNALRLISPSDGQVLFTEMLPAQGFEVSLPMPHFITFETRDSIVGVSYAFETDALELSKAVLSRYPPSHQTPEQMATRQTLFGKLRESFSHGHEEDNTQQLVIGAPTDFQHEHTIGFDYDTGVFDLSAMPEELLDMFRAAGIKDEELQQPEYAQFLFDQIDKAVKK</sequence>
<evidence type="ECO:0000256" key="3">
    <source>
        <dbReference type="ARBA" id="ARBA00022553"/>
    </source>
</evidence>
<dbReference type="InterPro" id="IPR036936">
    <property type="entry name" value="CRIB_dom_sf"/>
</dbReference>
<dbReference type="Gene3D" id="3.90.810.10">
    <property type="entry name" value="CRIB domain"/>
    <property type="match status" value="1"/>
</dbReference>
<dbReference type="GO" id="GO:0005856">
    <property type="term" value="C:cytoskeleton"/>
    <property type="evidence" value="ECO:0007669"/>
    <property type="project" value="UniProtKB-SubCell"/>
</dbReference>
<dbReference type="Proteomes" id="UP000265618">
    <property type="component" value="Unassembled WGS sequence"/>
</dbReference>
<accession>A0A9K3GG21</accession>
<dbReference type="InterPro" id="IPR000095">
    <property type="entry name" value="CRIB_dom"/>
</dbReference>
<dbReference type="Gene3D" id="2.30.29.30">
    <property type="entry name" value="Pleckstrin-homology domain (PH domain)/Phosphotyrosine-binding domain (PTB)"/>
    <property type="match status" value="1"/>
</dbReference>
<dbReference type="AlphaFoldDB" id="A0A9K3GG21"/>